<gene>
    <name evidence="2" type="ORF">PRI8871_03378</name>
</gene>
<keyword evidence="1" id="KW-0812">Transmembrane</keyword>
<evidence type="ECO:0000313" key="2">
    <source>
        <dbReference type="EMBL" id="SPF81554.1"/>
    </source>
</evidence>
<evidence type="ECO:0000256" key="1">
    <source>
        <dbReference type="SAM" id="Phobius"/>
    </source>
</evidence>
<dbReference type="RefSeq" id="WP_108887341.1">
    <property type="nucleotide sequence ID" value="NZ_OMOJ01000011.1"/>
</dbReference>
<feature type="transmembrane region" description="Helical" evidence="1">
    <location>
        <begin position="29"/>
        <end position="48"/>
    </location>
</feature>
<dbReference type="OrthoDB" id="7871801at2"/>
<sequence length="96" mass="10783">MNDGPRFGIGRGPLFVERQTYRRRRLMDAARVVPVVGLFLWSIPLLWSKLPEAAVPTSRALLFVFGVWVALIAVAFLISLPLRPVDKPEDQPGRNS</sequence>
<evidence type="ECO:0000313" key="3">
    <source>
        <dbReference type="Proteomes" id="UP000244904"/>
    </source>
</evidence>
<dbReference type="Proteomes" id="UP000244904">
    <property type="component" value="Unassembled WGS sequence"/>
</dbReference>
<dbReference type="AlphaFoldDB" id="A0A2R8B092"/>
<name>A0A2R8B092_9RHOB</name>
<accession>A0A2R8B092</accession>
<organism evidence="2 3">
    <name type="scientific">Pseudoprimorskyibacter insulae</name>
    <dbReference type="NCBI Taxonomy" id="1695997"/>
    <lineage>
        <taxon>Bacteria</taxon>
        <taxon>Pseudomonadati</taxon>
        <taxon>Pseudomonadota</taxon>
        <taxon>Alphaproteobacteria</taxon>
        <taxon>Rhodobacterales</taxon>
        <taxon>Paracoccaceae</taxon>
        <taxon>Pseudoprimorskyibacter</taxon>
    </lineage>
</organism>
<protein>
    <submittedName>
        <fullName evidence="2">Uncharacterized protein</fullName>
    </submittedName>
</protein>
<proteinExistence type="predicted"/>
<keyword evidence="1" id="KW-0472">Membrane</keyword>
<keyword evidence="3" id="KW-1185">Reference proteome</keyword>
<keyword evidence="1" id="KW-1133">Transmembrane helix</keyword>
<feature type="transmembrane region" description="Helical" evidence="1">
    <location>
        <begin position="60"/>
        <end position="82"/>
    </location>
</feature>
<reference evidence="3" key="1">
    <citation type="submission" date="2018-03" db="EMBL/GenBank/DDBJ databases">
        <authorList>
            <person name="Rodrigo-Torres L."/>
            <person name="Arahal R. D."/>
            <person name="Lucena T."/>
        </authorList>
    </citation>
    <scope>NUCLEOTIDE SEQUENCE [LARGE SCALE GENOMIC DNA]</scope>
    <source>
        <strain evidence="3">CECT 8871</strain>
    </source>
</reference>
<dbReference type="EMBL" id="OMOJ01000011">
    <property type="protein sequence ID" value="SPF81554.1"/>
    <property type="molecule type" value="Genomic_DNA"/>
</dbReference>